<proteinExistence type="predicted"/>
<dbReference type="InterPro" id="IPR018114">
    <property type="entry name" value="TRYPSIN_HIS"/>
</dbReference>
<protein>
    <submittedName>
        <fullName evidence="2">Trypsin-like serine protease</fullName>
        <ecNumber evidence="2">3.4.21.-</ecNumber>
    </submittedName>
</protein>
<dbReference type="EC" id="3.4.21.-" evidence="2"/>
<dbReference type="Proteomes" id="UP001207654">
    <property type="component" value="Unassembled WGS sequence"/>
</dbReference>
<sequence>MNRTDAVVFGTEAPDDAAVVALLARRARCTGEPLTLLCTGALIAPDVVLTAAHCLEIFGTDGAYEVFLGARLLPEPEPQGRFVRVARAVRHPGYDRTTHANDAALLRLSRPVDVSPLPLAEPGKVSLEAGLPARVVGFGETRDASAPPGQRRQGELQLTEVEAGAFRAGASPAMSCVGDSGGPVLVRGVEGQEMLAGITASGDVACREEAFNVRVDALLEDFIHPFLAEPLEPQGPHLALESLCTASCTSDAQCPAGLACESVAGGEAARCLQPALQEGNYGAVCSEDAQCGTGGVCARLEPEGEDACRCFTPCGQPPPPPPEEASGCTGAPGAGLWAWLACAWVLVGPLVARRPGRRS</sequence>
<comment type="caution">
    <text evidence="2">The sequence shown here is derived from an EMBL/GenBank/DDBJ whole genome shotgun (WGS) entry which is preliminary data.</text>
</comment>
<name>A0ABT4ALZ8_9BACT</name>
<reference evidence="2 3" key="1">
    <citation type="submission" date="2022-11" db="EMBL/GenBank/DDBJ databases">
        <title>Minimal conservation of predation-associated metabolite biosynthetic gene clusters underscores biosynthetic potential of Myxococcota including descriptions for ten novel species: Archangium lansinium sp. nov., Myxococcus landrumus sp. nov., Nannocystis bai.</title>
        <authorList>
            <person name="Ahearne A."/>
            <person name="Stevens C."/>
            <person name="Phillips K."/>
        </authorList>
    </citation>
    <scope>NUCLEOTIDE SEQUENCE [LARGE SCALE GENOMIC DNA]</scope>
    <source>
        <strain evidence="2 3">MIWBW</strain>
    </source>
</reference>
<dbReference type="Gene3D" id="2.40.10.10">
    <property type="entry name" value="Trypsin-like serine proteases"/>
    <property type="match status" value="1"/>
</dbReference>
<evidence type="ECO:0000259" key="1">
    <source>
        <dbReference type="PROSITE" id="PS50240"/>
    </source>
</evidence>
<evidence type="ECO:0000313" key="2">
    <source>
        <dbReference type="EMBL" id="MCY1082723.1"/>
    </source>
</evidence>
<dbReference type="SMART" id="SM00020">
    <property type="entry name" value="Tryp_SPc"/>
    <property type="match status" value="1"/>
</dbReference>
<dbReference type="EMBL" id="JAPNKA010000001">
    <property type="protein sequence ID" value="MCY1082723.1"/>
    <property type="molecule type" value="Genomic_DNA"/>
</dbReference>
<dbReference type="Pfam" id="PF00089">
    <property type="entry name" value="Trypsin"/>
    <property type="match status" value="1"/>
</dbReference>
<gene>
    <name evidence="2" type="ORF">OV287_50565</name>
</gene>
<keyword evidence="2" id="KW-0378">Hydrolase</keyword>
<dbReference type="InterPro" id="IPR009003">
    <property type="entry name" value="Peptidase_S1_PA"/>
</dbReference>
<dbReference type="InterPro" id="IPR001314">
    <property type="entry name" value="Peptidase_S1A"/>
</dbReference>
<dbReference type="SUPFAM" id="SSF50494">
    <property type="entry name" value="Trypsin-like serine proteases"/>
    <property type="match status" value="1"/>
</dbReference>
<dbReference type="RefSeq" id="WP_267541281.1">
    <property type="nucleotide sequence ID" value="NZ_JAPNKA010000001.1"/>
</dbReference>
<dbReference type="PROSITE" id="PS00134">
    <property type="entry name" value="TRYPSIN_HIS"/>
    <property type="match status" value="1"/>
</dbReference>
<dbReference type="PANTHER" id="PTHR24258">
    <property type="entry name" value="SERINE PROTEASE-RELATED"/>
    <property type="match status" value="1"/>
</dbReference>
<dbReference type="InterPro" id="IPR043504">
    <property type="entry name" value="Peptidase_S1_PA_chymotrypsin"/>
</dbReference>
<dbReference type="InterPro" id="IPR001254">
    <property type="entry name" value="Trypsin_dom"/>
</dbReference>
<feature type="domain" description="Peptidase S1" evidence="1">
    <location>
        <begin position="7"/>
        <end position="228"/>
    </location>
</feature>
<accession>A0ABT4ALZ8</accession>
<dbReference type="PRINTS" id="PR00722">
    <property type="entry name" value="CHYMOTRYPSIN"/>
</dbReference>
<evidence type="ECO:0000313" key="3">
    <source>
        <dbReference type="Proteomes" id="UP001207654"/>
    </source>
</evidence>
<dbReference type="GO" id="GO:0016787">
    <property type="term" value="F:hydrolase activity"/>
    <property type="evidence" value="ECO:0007669"/>
    <property type="project" value="UniProtKB-KW"/>
</dbReference>
<dbReference type="PANTHER" id="PTHR24258:SF140">
    <property type="entry name" value="BCDNA.GH08420-RELATED"/>
    <property type="match status" value="1"/>
</dbReference>
<organism evidence="2 3">
    <name type="scientific">Archangium lansingense</name>
    <dbReference type="NCBI Taxonomy" id="2995310"/>
    <lineage>
        <taxon>Bacteria</taxon>
        <taxon>Pseudomonadati</taxon>
        <taxon>Myxococcota</taxon>
        <taxon>Myxococcia</taxon>
        <taxon>Myxococcales</taxon>
        <taxon>Cystobacterineae</taxon>
        <taxon>Archangiaceae</taxon>
        <taxon>Archangium</taxon>
    </lineage>
</organism>
<keyword evidence="3" id="KW-1185">Reference proteome</keyword>
<dbReference type="PROSITE" id="PS50240">
    <property type="entry name" value="TRYPSIN_DOM"/>
    <property type="match status" value="1"/>
</dbReference>